<dbReference type="InterPro" id="IPR013783">
    <property type="entry name" value="Ig-like_fold"/>
</dbReference>
<organism evidence="7">
    <name type="scientific">Tuwongella immobilis</name>
    <dbReference type="NCBI Taxonomy" id="692036"/>
    <lineage>
        <taxon>Bacteria</taxon>
        <taxon>Pseudomonadati</taxon>
        <taxon>Planctomycetota</taxon>
        <taxon>Planctomycetia</taxon>
        <taxon>Gemmatales</taxon>
        <taxon>Gemmataceae</taxon>
        <taxon>Tuwongella</taxon>
    </lineage>
</organism>
<reference evidence="7" key="1">
    <citation type="submission" date="2019-04" db="EMBL/GenBank/DDBJ databases">
        <authorList>
            <consortium name="Science for Life Laboratories"/>
        </authorList>
    </citation>
    <scope>NUCLEOTIDE SEQUENCE</scope>
    <source>
        <strain evidence="7">MBLW1</strain>
    </source>
</reference>
<dbReference type="Proteomes" id="UP000464378">
    <property type="component" value="Chromosome"/>
</dbReference>
<dbReference type="EMBL" id="LR586016">
    <property type="protein sequence ID" value="VIP02199.1"/>
    <property type="molecule type" value="Genomic_DNA"/>
</dbReference>
<feature type="domain" description="HYDIN/VesB/CFA65-like Ig-like" evidence="6">
    <location>
        <begin position="188"/>
        <end position="284"/>
    </location>
</feature>
<dbReference type="AlphaFoldDB" id="A0A6C2YLU5"/>
<keyword evidence="5" id="KW-0966">Cell projection</keyword>
<dbReference type="KEGG" id="tim:GMBLW1_17610"/>
<comment type="subcellular location">
    <subcellularLocation>
        <location evidence="1">Cell projection</location>
        <location evidence="1">Cilium</location>
    </subcellularLocation>
    <subcellularLocation>
        <location evidence="2">Cytoplasm</location>
    </subcellularLocation>
</comment>
<sequence length="385" mass="41509">MSLPSVMQREFGFLFWDNLDKIAPRTVHVRRTGLLGGMAMMHGRIAAMIAVAGMLGFFGTGSIHGQTPPATQVPWANKFFTAQNPPPPVVVHDFGTVPYGTMLSHRFPITNIYAVPMQITEIRKTCGCVNATATTQTLQPRETATIDVTMDARKFTGQRTVTIYVTVGPKFISTALLQVSAFSRADVMLSPGQVNFGVVPQGQAAVQSVEVQYTGQNPFQITGVSANNGPFEVVYQETMRQRGRIVYRVNVTLKADAPSGPISEQIVLQTNDSSSKQVSVQVSGLIQAPLAVSPGTVKFDSVRVGNILTQRVIVRGSGKPFRILKVEGDGDGITVELPPVAMPVQIVNIRFQPGKTGNLSRRLVFQTDLDQGAVASVMVEANGVP</sequence>
<protein>
    <recommendedName>
        <fullName evidence="6">HYDIN/VesB/CFA65-like Ig-like domain-containing protein</fullName>
    </recommendedName>
</protein>
<accession>A0A6C2YLU5</accession>
<dbReference type="InterPro" id="IPR053879">
    <property type="entry name" value="HYDIN_VesB_CFA65-like_Ig"/>
</dbReference>
<keyword evidence="3" id="KW-0963">Cytoplasm</keyword>
<name>A0A6C2YLU5_9BACT</name>
<dbReference type="Pfam" id="PF22544">
    <property type="entry name" value="HYDIN_VesB_CFA65-like_Ig"/>
    <property type="match status" value="1"/>
</dbReference>
<evidence type="ECO:0000256" key="2">
    <source>
        <dbReference type="ARBA" id="ARBA00004496"/>
    </source>
</evidence>
<evidence type="ECO:0000256" key="5">
    <source>
        <dbReference type="ARBA" id="ARBA00023273"/>
    </source>
</evidence>
<dbReference type="PANTHER" id="PTHR37833">
    <property type="entry name" value="LIPOPROTEIN-RELATED"/>
    <property type="match status" value="1"/>
</dbReference>
<dbReference type="Pfam" id="PF07610">
    <property type="entry name" value="DUF1573"/>
    <property type="match status" value="1"/>
</dbReference>
<keyword evidence="4" id="KW-0969">Cilium</keyword>
<dbReference type="InterPro" id="IPR011467">
    <property type="entry name" value="DUF1573"/>
</dbReference>
<evidence type="ECO:0000256" key="1">
    <source>
        <dbReference type="ARBA" id="ARBA00004138"/>
    </source>
</evidence>
<dbReference type="EMBL" id="LR593887">
    <property type="protein sequence ID" value="VTS00684.1"/>
    <property type="molecule type" value="Genomic_DNA"/>
</dbReference>
<dbReference type="GO" id="GO:0005737">
    <property type="term" value="C:cytoplasm"/>
    <property type="evidence" value="ECO:0007669"/>
    <property type="project" value="UniProtKB-SubCell"/>
</dbReference>
<evidence type="ECO:0000256" key="3">
    <source>
        <dbReference type="ARBA" id="ARBA00022490"/>
    </source>
</evidence>
<evidence type="ECO:0000256" key="4">
    <source>
        <dbReference type="ARBA" id="ARBA00023069"/>
    </source>
</evidence>
<evidence type="ECO:0000259" key="6">
    <source>
        <dbReference type="Pfam" id="PF22544"/>
    </source>
</evidence>
<proteinExistence type="predicted"/>
<evidence type="ECO:0000313" key="7">
    <source>
        <dbReference type="EMBL" id="VIP02199.1"/>
    </source>
</evidence>
<evidence type="ECO:0000313" key="8">
    <source>
        <dbReference type="Proteomes" id="UP000464378"/>
    </source>
</evidence>
<dbReference type="Gene3D" id="2.60.40.10">
    <property type="entry name" value="Immunoglobulins"/>
    <property type="match status" value="2"/>
</dbReference>
<dbReference type="InParanoid" id="A0A6C2YLU5"/>
<dbReference type="PANTHER" id="PTHR37833:SF1">
    <property type="entry name" value="SIGNAL PEPTIDE PROTEIN"/>
    <property type="match status" value="1"/>
</dbReference>
<keyword evidence="8" id="KW-1185">Reference proteome</keyword>
<gene>
    <name evidence="7" type="ORF">GMBLW1_17610</name>
</gene>